<sequence length="138" mass="15654">MLCAATDLTMHSRPRNPALVPDTSGPGYNLQVQDLERVANARRFMISPFVCRTRRSKMEAEGGRRDGGLRPGFCCRELELREFHDKYVIRSLDANVRDQAFSVCRLDGDIRPLTGRFLFPPTLYIPYPAHDSSVKSIP</sequence>
<organism evidence="1 2">
    <name type="scientific">Platanthera guangdongensis</name>
    <dbReference type="NCBI Taxonomy" id="2320717"/>
    <lineage>
        <taxon>Eukaryota</taxon>
        <taxon>Viridiplantae</taxon>
        <taxon>Streptophyta</taxon>
        <taxon>Embryophyta</taxon>
        <taxon>Tracheophyta</taxon>
        <taxon>Spermatophyta</taxon>
        <taxon>Magnoliopsida</taxon>
        <taxon>Liliopsida</taxon>
        <taxon>Asparagales</taxon>
        <taxon>Orchidaceae</taxon>
        <taxon>Orchidoideae</taxon>
        <taxon>Orchideae</taxon>
        <taxon>Orchidinae</taxon>
        <taxon>Platanthera</taxon>
    </lineage>
</organism>
<gene>
    <name evidence="1" type="ORF">KSP40_PGU001449</name>
</gene>
<evidence type="ECO:0000313" key="1">
    <source>
        <dbReference type="EMBL" id="KAK8960641.1"/>
    </source>
</evidence>
<protein>
    <submittedName>
        <fullName evidence="1">Uncharacterized protein</fullName>
    </submittedName>
</protein>
<dbReference type="EMBL" id="JBBWWR010000010">
    <property type="protein sequence ID" value="KAK8960641.1"/>
    <property type="molecule type" value="Genomic_DNA"/>
</dbReference>
<proteinExistence type="predicted"/>
<name>A0ABR2M9T0_9ASPA</name>
<accession>A0ABR2M9T0</accession>
<reference evidence="1 2" key="1">
    <citation type="journal article" date="2022" name="Nat. Plants">
        <title>Genomes of leafy and leafless Platanthera orchids illuminate the evolution of mycoheterotrophy.</title>
        <authorList>
            <person name="Li M.H."/>
            <person name="Liu K.W."/>
            <person name="Li Z."/>
            <person name="Lu H.C."/>
            <person name="Ye Q.L."/>
            <person name="Zhang D."/>
            <person name="Wang J.Y."/>
            <person name="Li Y.F."/>
            <person name="Zhong Z.M."/>
            <person name="Liu X."/>
            <person name="Yu X."/>
            <person name="Liu D.K."/>
            <person name="Tu X.D."/>
            <person name="Liu B."/>
            <person name="Hao Y."/>
            <person name="Liao X.Y."/>
            <person name="Jiang Y.T."/>
            <person name="Sun W.H."/>
            <person name="Chen J."/>
            <person name="Chen Y.Q."/>
            <person name="Ai Y."/>
            <person name="Zhai J.W."/>
            <person name="Wu S.S."/>
            <person name="Zhou Z."/>
            <person name="Hsiao Y.Y."/>
            <person name="Wu W.L."/>
            <person name="Chen Y.Y."/>
            <person name="Lin Y.F."/>
            <person name="Hsu J.L."/>
            <person name="Li C.Y."/>
            <person name="Wang Z.W."/>
            <person name="Zhao X."/>
            <person name="Zhong W.Y."/>
            <person name="Ma X.K."/>
            <person name="Ma L."/>
            <person name="Huang J."/>
            <person name="Chen G.Z."/>
            <person name="Huang M.Z."/>
            <person name="Huang L."/>
            <person name="Peng D.H."/>
            <person name="Luo Y.B."/>
            <person name="Zou S.Q."/>
            <person name="Chen S.P."/>
            <person name="Lan S."/>
            <person name="Tsai W.C."/>
            <person name="Van de Peer Y."/>
            <person name="Liu Z.J."/>
        </authorList>
    </citation>
    <scope>NUCLEOTIDE SEQUENCE [LARGE SCALE GENOMIC DNA]</scope>
    <source>
        <strain evidence="1">Lor288</strain>
    </source>
</reference>
<comment type="caution">
    <text evidence="1">The sequence shown here is derived from an EMBL/GenBank/DDBJ whole genome shotgun (WGS) entry which is preliminary data.</text>
</comment>
<keyword evidence="2" id="KW-1185">Reference proteome</keyword>
<dbReference type="Proteomes" id="UP001412067">
    <property type="component" value="Unassembled WGS sequence"/>
</dbReference>
<evidence type="ECO:0000313" key="2">
    <source>
        <dbReference type="Proteomes" id="UP001412067"/>
    </source>
</evidence>